<proteinExistence type="predicted"/>
<organism evidence="1">
    <name type="scientific">Lobelia patula</name>
    <dbReference type="NCBI Taxonomy" id="2041133"/>
    <lineage>
        <taxon>Eukaryota</taxon>
        <taxon>Viridiplantae</taxon>
        <taxon>Streptophyta</taxon>
        <taxon>Embryophyta</taxon>
        <taxon>Tracheophyta</taxon>
        <taxon>Spermatophyta</taxon>
        <taxon>Magnoliopsida</taxon>
        <taxon>eudicotyledons</taxon>
        <taxon>Gunneridae</taxon>
        <taxon>Pentapetalae</taxon>
        <taxon>asterids</taxon>
        <taxon>campanulids</taxon>
        <taxon>Asterales</taxon>
        <taxon>Campanulaceae</taxon>
        <taxon>Lobelia</taxon>
    </lineage>
</organism>
<keyword evidence="1" id="KW-0934">Plastid</keyword>
<reference evidence="1" key="2">
    <citation type="submission" date="2017-08" db="EMBL/GenBank/DDBJ databases">
        <authorList>
            <person name="Knox E.B."/>
        </authorList>
    </citation>
    <scope>NUCLEOTIDE SEQUENCE</scope>
</reference>
<evidence type="ECO:0000313" key="1">
    <source>
        <dbReference type="EMBL" id="ATG25295.1"/>
    </source>
</evidence>
<accession>A0A291EZK6</accession>
<protein>
    <submittedName>
        <fullName evidence="1">Uncharacterized protein</fullName>
    </submittedName>
</protein>
<name>A0A291EZK6_9ASTR</name>
<sequence>MRYITFTKGTLIRPFFFRLKASPGETNGELEINEPKFLMASPDYYYAEFQYYPLSEPHCPFATLDADGRICRIPCARQNICLAWRIRRLNQGFLDSYEDGRIWAQQLITNSRNTPELEIFKTKFLFAQGRFFERHVRELFLFRIIQTAEIEKTPCIHQCENINFSIFEELEYYVPRMGFWQAVSNTLKEENFSSGNGSP</sequence>
<dbReference type="AlphaFoldDB" id="A0A291EZK6"/>
<gene>
    <name evidence="1" type="primary">ORF199</name>
    <name evidence="1" type="ORF">Lo_pat1Pt0017</name>
</gene>
<dbReference type="GeneID" id="34727378"/>
<dbReference type="EMBL" id="MF770610">
    <property type="protein sequence ID" value="ATG25295.1"/>
    <property type="molecule type" value="Genomic_DNA"/>
</dbReference>
<dbReference type="RefSeq" id="YP_009435293.1">
    <property type="nucleotide sequence ID" value="NC_036077.1"/>
</dbReference>
<reference evidence="1" key="1">
    <citation type="journal article" date="2014" name="Proc. Natl. Acad. Sci. U.S.A.">
        <title>The dynamic history of plastid genomes in the Campanulaceae sensu lato is unique among angiosperms.</title>
        <authorList>
            <person name="Knox E.B."/>
        </authorList>
    </citation>
    <scope>NUCLEOTIDE SEQUENCE</scope>
</reference>
<geneLocation type="plastid" evidence="1"/>